<sequence>MKNFIALLLAAYCGFAGAAQNTPAEEAAAAPVQQYAYGQQLDIARVLEMSGIPDVCNVVPARMTYLDHQGQVHVLEYQVMGTGCSQG</sequence>
<dbReference type="RefSeq" id="WP_190420259.1">
    <property type="nucleotide sequence ID" value="NZ_JAAOCA010000011.1"/>
</dbReference>
<keyword evidence="1" id="KW-0732">Signal</keyword>
<dbReference type="Gene3D" id="2.30.140.50">
    <property type="entry name" value="Protein of unknown function DUF2790"/>
    <property type="match status" value="1"/>
</dbReference>
<dbReference type="EMBL" id="JAAOCA010000011">
    <property type="protein sequence ID" value="MBD1599188.1"/>
    <property type="molecule type" value="Genomic_DNA"/>
</dbReference>
<evidence type="ECO:0000313" key="3">
    <source>
        <dbReference type="Proteomes" id="UP000805841"/>
    </source>
</evidence>
<proteinExistence type="predicted"/>
<feature type="signal peptide" evidence="1">
    <location>
        <begin position="1"/>
        <end position="18"/>
    </location>
</feature>
<evidence type="ECO:0000313" key="2">
    <source>
        <dbReference type="EMBL" id="MBD1599188.1"/>
    </source>
</evidence>
<protein>
    <submittedName>
        <fullName evidence="2">DUF2790 domain-containing protein</fullName>
    </submittedName>
</protein>
<name>A0ABR7Z132_9PSED</name>
<accession>A0ABR7Z132</accession>
<keyword evidence="3" id="KW-1185">Reference proteome</keyword>
<evidence type="ECO:0000256" key="1">
    <source>
        <dbReference type="SAM" id="SignalP"/>
    </source>
</evidence>
<dbReference type="Proteomes" id="UP000805841">
    <property type="component" value="Unassembled WGS sequence"/>
</dbReference>
<dbReference type="InterPro" id="IPR021245">
    <property type="entry name" value="DUF2790"/>
</dbReference>
<reference evidence="2 3" key="1">
    <citation type="journal article" date="2020" name="Insects">
        <title>Bacteria Belonging to Pseudomonas typographi sp. nov. from the Bark Beetle Ips typographus Have Genomic Potential to Aid in the Host Ecology.</title>
        <authorList>
            <person name="Peral-Aranega E."/>
            <person name="Saati-Santamaria Z."/>
            <person name="Kolarik M."/>
            <person name="Rivas R."/>
            <person name="Garcia-Fraile P."/>
        </authorList>
    </citation>
    <scope>NUCLEOTIDE SEQUENCE [LARGE SCALE GENOMIC DNA]</scope>
    <source>
        <strain evidence="2 3">CA3A</strain>
    </source>
</reference>
<gene>
    <name evidence="2" type="ORF">HAQ05_10785</name>
</gene>
<dbReference type="Pfam" id="PF10976">
    <property type="entry name" value="DUF2790"/>
    <property type="match status" value="1"/>
</dbReference>
<feature type="chain" id="PRO_5045996131" evidence="1">
    <location>
        <begin position="19"/>
        <end position="87"/>
    </location>
</feature>
<organism evidence="2 3">
    <name type="scientific">Pseudomonas typographi</name>
    <dbReference type="NCBI Taxonomy" id="2715964"/>
    <lineage>
        <taxon>Bacteria</taxon>
        <taxon>Pseudomonadati</taxon>
        <taxon>Pseudomonadota</taxon>
        <taxon>Gammaproteobacteria</taxon>
        <taxon>Pseudomonadales</taxon>
        <taxon>Pseudomonadaceae</taxon>
        <taxon>Pseudomonas</taxon>
    </lineage>
</organism>
<comment type="caution">
    <text evidence="2">The sequence shown here is derived from an EMBL/GenBank/DDBJ whole genome shotgun (WGS) entry which is preliminary data.</text>
</comment>